<evidence type="ECO:0000313" key="1">
    <source>
        <dbReference type="Ensembl" id="ENSECRP00000019823.1"/>
    </source>
</evidence>
<evidence type="ECO:0000313" key="2">
    <source>
        <dbReference type="Proteomes" id="UP000694620"/>
    </source>
</evidence>
<evidence type="ECO:0008006" key="3">
    <source>
        <dbReference type="Google" id="ProtNLM"/>
    </source>
</evidence>
<dbReference type="GeneTree" id="ENSGT00940000160436"/>
<organism evidence="1 2">
    <name type="scientific">Erpetoichthys calabaricus</name>
    <name type="common">Rope fish</name>
    <name type="synonym">Calamoichthys calabaricus</name>
    <dbReference type="NCBI Taxonomy" id="27687"/>
    <lineage>
        <taxon>Eukaryota</taxon>
        <taxon>Metazoa</taxon>
        <taxon>Chordata</taxon>
        <taxon>Craniata</taxon>
        <taxon>Vertebrata</taxon>
        <taxon>Euteleostomi</taxon>
        <taxon>Actinopterygii</taxon>
        <taxon>Polypteriformes</taxon>
        <taxon>Polypteridae</taxon>
        <taxon>Erpetoichthys</taxon>
    </lineage>
</organism>
<dbReference type="Proteomes" id="UP000694620">
    <property type="component" value="Chromosome 5"/>
</dbReference>
<reference evidence="1" key="2">
    <citation type="submission" date="2025-08" db="UniProtKB">
        <authorList>
            <consortium name="Ensembl"/>
        </authorList>
    </citation>
    <scope>IDENTIFICATION</scope>
</reference>
<protein>
    <recommendedName>
        <fullName evidence="3">DUF4371 domain-containing protein</fullName>
    </recommendedName>
</protein>
<reference evidence="1" key="3">
    <citation type="submission" date="2025-09" db="UniProtKB">
        <authorList>
            <consortium name="Ensembl"/>
        </authorList>
    </citation>
    <scope>IDENTIFICATION</scope>
</reference>
<keyword evidence="2" id="KW-1185">Reference proteome</keyword>
<sequence length="537" mass="61889">MASNKKRVYHEKLLNYGFTQIEDKGIMKPQCVVCLKVLTAESFKQSQLKKHLDNLHSHLSSKPREYFVNLEKSTKRQRLDSNLRVTFDQCSAAEASFEVAWLIARYKKPHTIGQELIKPAALKMAEIMCVLAKNVREQVISSIKESKYFTFQLDETTDISNNAQLMVYIRTHAIEEELLFCSPLELRSPGIDVFNKVNEYFNTPSINLKWKDCIAVTVDGAPAMLGNLNGFSALVKSNNLEIEITHCMIHHQALLKHLEPVLESIIHDVIKVVNFVRQHALNTRLFRELCEDGEAEYTDLLYYTEVRWFSHGNVLNRVWALKTELEIFLTDQKHILADKFINTLWVAHLAYLTDVFEHVNALNKELQGKNIKIISAREKISAFGSKLLYWRQKIQGNKIAAFPKERFSNYFPDFDISTISWVVDPFKCEIAEIPEEPQGLTEAILELRSNNEARIEFENKTSLSSFWMTTAAKAFNTAHKEALKRLLPFATTYLCEQGNCLNCENDIQIALTFKTPNYYLITEEQLQRQTAVTVLLH</sequence>
<dbReference type="PANTHER" id="PTHR45913:SF19">
    <property type="entry name" value="LOW QUALITY PROTEIN: ZINC FINGER BED DOMAIN-CONTAINING PROTEIN 5-LIKE"/>
    <property type="match status" value="1"/>
</dbReference>
<proteinExistence type="predicted"/>
<dbReference type="AlphaFoldDB" id="A0A8C4SQ16"/>
<dbReference type="Ensembl" id="ENSECRT00000020241.1">
    <property type="protein sequence ID" value="ENSECRP00000019823.1"/>
    <property type="gene ID" value="ENSECRG00000013283.1"/>
</dbReference>
<dbReference type="PANTHER" id="PTHR45913">
    <property type="entry name" value="EPM2A-INTERACTING PROTEIN 1"/>
    <property type="match status" value="1"/>
</dbReference>
<accession>A0A8C4SQ16</accession>
<reference evidence="1" key="1">
    <citation type="submission" date="2021-06" db="EMBL/GenBank/DDBJ databases">
        <authorList>
            <consortium name="Wellcome Sanger Institute Data Sharing"/>
        </authorList>
    </citation>
    <scope>NUCLEOTIDE SEQUENCE [LARGE SCALE GENOMIC DNA]</scope>
</reference>
<name>A0A8C4SQ16_ERPCA</name>